<dbReference type="Proteomes" id="UP000523079">
    <property type="component" value="Unassembled WGS sequence"/>
</dbReference>
<comment type="caution">
    <text evidence="1">The sequence shown here is derived from an EMBL/GenBank/DDBJ whole genome shotgun (WGS) entry which is preliminary data.</text>
</comment>
<sequence length="159" mass="17121">MADTSLSVSRTIDAPTTAIWDLLVDPARHADFDGSGFVRSAEKPQPITAVGDVFRMNMEGAHMSGEYQMDNTVTGFVPHRLIAWQSAPAGTQPPGWEWMYELEADGSDATTVTLTYDWSKVTDKALLAKVKFPLVPAADLASSLDALASAVGPSHRAEQ</sequence>
<dbReference type="Gene3D" id="3.30.530.20">
    <property type="match status" value="1"/>
</dbReference>
<dbReference type="InterPro" id="IPR023393">
    <property type="entry name" value="START-like_dom_sf"/>
</dbReference>
<name>A0A7W3IPS6_9ACTN</name>
<gene>
    <name evidence="1" type="ORF">FHX74_000595</name>
</gene>
<dbReference type="EMBL" id="JACGWT010000001">
    <property type="protein sequence ID" value="MBA8793001.1"/>
    <property type="molecule type" value="Genomic_DNA"/>
</dbReference>
<dbReference type="SUPFAM" id="SSF55961">
    <property type="entry name" value="Bet v1-like"/>
    <property type="match status" value="1"/>
</dbReference>
<keyword evidence="2" id="KW-1185">Reference proteome</keyword>
<dbReference type="InterPro" id="IPR019587">
    <property type="entry name" value="Polyketide_cyclase/dehydratase"/>
</dbReference>
<dbReference type="CDD" id="cd07825">
    <property type="entry name" value="SRPBCC_7"/>
    <property type="match status" value="1"/>
</dbReference>
<dbReference type="Pfam" id="PF10604">
    <property type="entry name" value="Polyketide_cyc2"/>
    <property type="match status" value="1"/>
</dbReference>
<reference evidence="1 2" key="1">
    <citation type="submission" date="2020-07" db="EMBL/GenBank/DDBJ databases">
        <title>Sequencing the genomes of 1000 actinobacteria strains.</title>
        <authorList>
            <person name="Klenk H.-P."/>
        </authorList>
    </citation>
    <scope>NUCLEOTIDE SEQUENCE [LARGE SCALE GENOMIC DNA]</scope>
    <source>
        <strain evidence="1 2">DSM 100723</strain>
    </source>
</reference>
<evidence type="ECO:0000313" key="1">
    <source>
        <dbReference type="EMBL" id="MBA8793001.1"/>
    </source>
</evidence>
<proteinExistence type="predicted"/>
<protein>
    <submittedName>
        <fullName evidence="1">Uncharacterized protein YndB with AHSA1/START domain</fullName>
    </submittedName>
</protein>
<organism evidence="1 2">
    <name type="scientific">Microlunatus kandeliicorticis</name>
    <dbReference type="NCBI Taxonomy" id="1759536"/>
    <lineage>
        <taxon>Bacteria</taxon>
        <taxon>Bacillati</taxon>
        <taxon>Actinomycetota</taxon>
        <taxon>Actinomycetes</taxon>
        <taxon>Propionibacteriales</taxon>
        <taxon>Propionibacteriaceae</taxon>
        <taxon>Microlunatus</taxon>
    </lineage>
</organism>
<evidence type="ECO:0000313" key="2">
    <source>
        <dbReference type="Proteomes" id="UP000523079"/>
    </source>
</evidence>
<dbReference type="RefSeq" id="WP_182558566.1">
    <property type="nucleotide sequence ID" value="NZ_JACGWT010000001.1"/>
</dbReference>
<accession>A0A7W3IPS6</accession>
<dbReference type="AlphaFoldDB" id="A0A7W3IPS6"/>